<gene>
    <name evidence="2" type="ORF">BJ322DRAFT_641774</name>
</gene>
<dbReference type="OrthoDB" id="6105938at2759"/>
<dbReference type="Gene3D" id="3.30.40.10">
    <property type="entry name" value="Zinc/RING finger domain, C3HC4 (zinc finger)"/>
    <property type="match status" value="1"/>
</dbReference>
<evidence type="ECO:0000313" key="2">
    <source>
        <dbReference type="EMBL" id="KAF9788540.1"/>
    </source>
</evidence>
<evidence type="ECO:0000313" key="3">
    <source>
        <dbReference type="Proteomes" id="UP000736335"/>
    </source>
</evidence>
<protein>
    <submittedName>
        <fullName evidence="2">Uncharacterized protein</fullName>
    </submittedName>
</protein>
<dbReference type="Proteomes" id="UP000736335">
    <property type="component" value="Unassembled WGS sequence"/>
</dbReference>
<organism evidence="2 3">
    <name type="scientific">Thelephora terrestris</name>
    <dbReference type="NCBI Taxonomy" id="56493"/>
    <lineage>
        <taxon>Eukaryota</taxon>
        <taxon>Fungi</taxon>
        <taxon>Dikarya</taxon>
        <taxon>Basidiomycota</taxon>
        <taxon>Agaricomycotina</taxon>
        <taxon>Agaricomycetes</taxon>
        <taxon>Thelephorales</taxon>
        <taxon>Thelephoraceae</taxon>
        <taxon>Thelephora</taxon>
    </lineage>
</organism>
<dbReference type="InterPro" id="IPR013083">
    <property type="entry name" value="Znf_RING/FYVE/PHD"/>
</dbReference>
<proteinExistence type="predicted"/>
<dbReference type="SUPFAM" id="SSF57850">
    <property type="entry name" value="RING/U-box"/>
    <property type="match status" value="1"/>
</dbReference>
<dbReference type="EMBL" id="WIUZ02000004">
    <property type="protein sequence ID" value="KAF9788540.1"/>
    <property type="molecule type" value="Genomic_DNA"/>
</dbReference>
<reference evidence="2" key="1">
    <citation type="journal article" date="2020" name="Nat. Commun.">
        <title>Large-scale genome sequencing of mycorrhizal fungi provides insights into the early evolution of symbiotic traits.</title>
        <authorList>
            <person name="Miyauchi S."/>
            <person name="Kiss E."/>
            <person name="Kuo A."/>
            <person name="Drula E."/>
            <person name="Kohler A."/>
            <person name="Sanchez-Garcia M."/>
            <person name="Morin E."/>
            <person name="Andreopoulos B."/>
            <person name="Barry K.W."/>
            <person name="Bonito G."/>
            <person name="Buee M."/>
            <person name="Carver A."/>
            <person name="Chen C."/>
            <person name="Cichocki N."/>
            <person name="Clum A."/>
            <person name="Culley D."/>
            <person name="Crous P.W."/>
            <person name="Fauchery L."/>
            <person name="Girlanda M."/>
            <person name="Hayes R.D."/>
            <person name="Keri Z."/>
            <person name="LaButti K."/>
            <person name="Lipzen A."/>
            <person name="Lombard V."/>
            <person name="Magnuson J."/>
            <person name="Maillard F."/>
            <person name="Murat C."/>
            <person name="Nolan M."/>
            <person name="Ohm R.A."/>
            <person name="Pangilinan J."/>
            <person name="Pereira M.F."/>
            <person name="Perotto S."/>
            <person name="Peter M."/>
            <person name="Pfister S."/>
            <person name="Riley R."/>
            <person name="Sitrit Y."/>
            <person name="Stielow J.B."/>
            <person name="Szollosi G."/>
            <person name="Zifcakova L."/>
            <person name="Stursova M."/>
            <person name="Spatafora J.W."/>
            <person name="Tedersoo L."/>
            <person name="Vaario L.M."/>
            <person name="Yamada A."/>
            <person name="Yan M."/>
            <person name="Wang P."/>
            <person name="Xu J."/>
            <person name="Bruns T."/>
            <person name="Baldrian P."/>
            <person name="Vilgalys R."/>
            <person name="Dunand C."/>
            <person name="Henrissat B."/>
            <person name="Grigoriev I.V."/>
            <person name="Hibbett D."/>
            <person name="Nagy L.G."/>
            <person name="Martin F.M."/>
        </authorList>
    </citation>
    <scope>NUCLEOTIDE SEQUENCE</scope>
    <source>
        <strain evidence="2">UH-Tt-Lm1</strain>
    </source>
</reference>
<name>A0A9P6L9Y2_9AGAM</name>
<feature type="compositionally biased region" description="Basic and acidic residues" evidence="1">
    <location>
        <begin position="45"/>
        <end position="55"/>
    </location>
</feature>
<feature type="region of interest" description="Disordered" evidence="1">
    <location>
        <begin position="44"/>
        <end position="118"/>
    </location>
</feature>
<keyword evidence="3" id="KW-1185">Reference proteome</keyword>
<feature type="compositionally biased region" description="Basic and acidic residues" evidence="1">
    <location>
        <begin position="89"/>
        <end position="109"/>
    </location>
</feature>
<reference evidence="2" key="2">
    <citation type="submission" date="2020-11" db="EMBL/GenBank/DDBJ databases">
        <authorList>
            <consortium name="DOE Joint Genome Institute"/>
            <person name="Kuo A."/>
            <person name="Miyauchi S."/>
            <person name="Kiss E."/>
            <person name="Drula E."/>
            <person name="Kohler A."/>
            <person name="Sanchez-Garcia M."/>
            <person name="Andreopoulos B."/>
            <person name="Barry K.W."/>
            <person name="Bonito G."/>
            <person name="Buee M."/>
            <person name="Carver A."/>
            <person name="Chen C."/>
            <person name="Cichocki N."/>
            <person name="Clum A."/>
            <person name="Culley D."/>
            <person name="Crous P.W."/>
            <person name="Fauchery L."/>
            <person name="Girlanda M."/>
            <person name="Hayes R."/>
            <person name="Keri Z."/>
            <person name="Labutti K."/>
            <person name="Lipzen A."/>
            <person name="Lombard V."/>
            <person name="Magnuson J."/>
            <person name="Maillard F."/>
            <person name="Morin E."/>
            <person name="Murat C."/>
            <person name="Nolan M."/>
            <person name="Ohm R."/>
            <person name="Pangilinan J."/>
            <person name="Pereira M."/>
            <person name="Perotto S."/>
            <person name="Peter M."/>
            <person name="Riley R."/>
            <person name="Sitrit Y."/>
            <person name="Stielow B."/>
            <person name="Szollosi G."/>
            <person name="Zifcakova L."/>
            <person name="Stursova M."/>
            <person name="Spatafora J.W."/>
            <person name="Tedersoo L."/>
            <person name="Vaario L.-M."/>
            <person name="Yamada A."/>
            <person name="Yan M."/>
            <person name="Wang P."/>
            <person name="Xu J."/>
            <person name="Bruns T."/>
            <person name="Baldrian P."/>
            <person name="Vilgalys R."/>
            <person name="Henrissat B."/>
            <person name="Grigoriev I.V."/>
            <person name="Hibbett D."/>
            <person name="Nagy L.G."/>
            <person name="Martin F.M."/>
        </authorList>
    </citation>
    <scope>NUCLEOTIDE SEQUENCE</scope>
    <source>
        <strain evidence="2">UH-Tt-Lm1</strain>
    </source>
</reference>
<accession>A0A9P6L9Y2</accession>
<dbReference type="AlphaFoldDB" id="A0A9P6L9Y2"/>
<evidence type="ECO:0000256" key="1">
    <source>
        <dbReference type="SAM" id="MobiDB-lite"/>
    </source>
</evidence>
<comment type="caution">
    <text evidence="2">The sequence shown here is derived from an EMBL/GenBank/DDBJ whole genome shotgun (WGS) entry which is preliminary data.</text>
</comment>
<sequence length="184" mass="20180">MNAHRSHQDFGMEGLPGRAETSRTRLVFRNSGYGRVAPCTSAIVTRDHSRDEPKVQRQNGLVGATPSPANLERYGEVRSGSPASTSFSSRDEGRNTNRGDLSHDDDPQRTHRSKRSKLGSPEVHFECRICLSDPTPATNLTATLCGHLFCYDPSGFGGIEVSSLQERSGSLLFVQVRPGIVRVR</sequence>